<dbReference type="InterPro" id="IPR057694">
    <property type="entry name" value="DUF7934"/>
</dbReference>
<gene>
    <name evidence="2" type="ORF">IAB16_06275</name>
</gene>
<feature type="coiled-coil region" evidence="1">
    <location>
        <begin position="120"/>
        <end position="158"/>
    </location>
</feature>
<proteinExistence type="predicted"/>
<name>A0A940DHN8_9FIRM</name>
<accession>A0A940DHN8</accession>
<dbReference type="Pfam" id="PF25588">
    <property type="entry name" value="DUF7934"/>
    <property type="match status" value="1"/>
</dbReference>
<dbReference type="AlphaFoldDB" id="A0A940DHN8"/>
<keyword evidence="1" id="KW-0175">Coiled coil</keyword>
<dbReference type="Proteomes" id="UP000727857">
    <property type="component" value="Unassembled WGS sequence"/>
</dbReference>
<protein>
    <submittedName>
        <fullName evidence="2">Uncharacterized protein</fullName>
    </submittedName>
</protein>
<evidence type="ECO:0000313" key="2">
    <source>
        <dbReference type="EMBL" id="MBO8424609.1"/>
    </source>
</evidence>
<evidence type="ECO:0000313" key="3">
    <source>
        <dbReference type="Proteomes" id="UP000727857"/>
    </source>
</evidence>
<organism evidence="2 3">
    <name type="scientific">Candidatus Stercoripulliclostridium pullicola</name>
    <dbReference type="NCBI Taxonomy" id="2840953"/>
    <lineage>
        <taxon>Bacteria</taxon>
        <taxon>Bacillati</taxon>
        <taxon>Bacillota</taxon>
        <taxon>Clostridia</taxon>
        <taxon>Eubacteriales</taxon>
        <taxon>Candidatus Stercoripulliclostridium</taxon>
    </lineage>
</organism>
<comment type="caution">
    <text evidence="2">The sequence shown here is derived from an EMBL/GenBank/DDBJ whole genome shotgun (WGS) entry which is preliminary data.</text>
</comment>
<reference evidence="2" key="1">
    <citation type="submission" date="2020-10" db="EMBL/GenBank/DDBJ databases">
        <authorList>
            <person name="Gilroy R."/>
        </authorList>
    </citation>
    <scope>NUCLEOTIDE SEQUENCE</scope>
    <source>
        <strain evidence="2">517</strain>
    </source>
</reference>
<evidence type="ECO:0000256" key="1">
    <source>
        <dbReference type="SAM" id="Coils"/>
    </source>
</evidence>
<feature type="coiled-coil region" evidence="1">
    <location>
        <begin position="204"/>
        <end position="293"/>
    </location>
</feature>
<reference evidence="2" key="2">
    <citation type="journal article" date="2021" name="PeerJ">
        <title>Extensive microbial diversity within the chicken gut microbiome revealed by metagenomics and culture.</title>
        <authorList>
            <person name="Gilroy R."/>
            <person name="Ravi A."/>
            <person name="Getino M."/>
            <person name="Pursley I."/>
            <person name="Horton D.L."/>
            <person name="Alikhan N.F."/>
            <person name="Baker D."/>
            <person name="Gharbi K."/>
            <person name="Hall N."/>
            <person name="Watson M."/>
            <person name="Adriaenssens E.M."/>
            <person name="Foster-Nyarko E."/>
            <person name="Jarju S."/>
            <person name="Secka A."/>
            <person name="Antonio M."/>
            <person name="Oren A."/>
            <person name="Chaudhuri R.R."/>
            <person name="La Ragione R."/>
            <person name="Hildebrand F."/>
            <person name="Pallen M.J."/>
        </authorList>
    </citation>
    <scope>NUCLEOTIDE SEQUENCE</scope>
    <source>
        <strain evidence="2">517</strain>
    </source>
</reference>
<dbReference type="EMBL" id="JADINF010000158">
    <property type="protein sequence ID" value="MBO8424609.1"/>
    <property type="molecule type" value="Genomic_DNA"/>
</dbReference>
<sequence>MAENKIKEKADEILEKIKKAFRNFGYKLSGTEPDEGDTTDFGLSDAQNSYDLGVREELIEKLREMEAQYQANKTGVTFPDPEESIPPSLNEKPIDYVGKTEEEIVSEAETALKPGYTEDVNAATEKYQTSTDKLENQRAELEAEEAQNKRELEASTAEAHREYTGDMILQGLVNSSIMSYGNELIERAGAEAKAYYDKTYDIKYNEIRDKITEAETVYNNALREYDLNYAADLEAKIAKLRSEEEARVKEINEYNRKLAEREAAYQQERAALLEEMQRERADAIMDAAVKEIEFERVNGVSAEKQAEYAKRIETAKEFYNGYTKTQAHYMLLLSADELMTLLGSQNYLALINWNMMRSE</sequence>